<dbReference type="EMBL" id="DROD01000104">
    <property type="protein sequence ID" value="HHJ51838.1"/>
    <property type="molecule type" value="Genomic_DNA"/>
</dbReference>
<accession>A0A7V5UE33</accession>
<dbReference type="AlphaFoldDB" id="A0A7V5UE33"/>
<reference evidence="1" key="1">
    <citation type="journal article" date="2020" name="mSystems">
        <title>Genome- and Community-Level Interaction Insights into Carbon Utilization and Element Cycling Functions of Hydrothermarchaeota in Hydrothermal Sediment.</title>
        <authorList>
            <person name="Zhou Z."/>
            <person name="Liu Y."/>
            <person name="Xu W."/>
            <person name="Pan J."/>
            <person name="Luo Z.H."/>
            <person name="Li M."/>
        </authorList>
    </citation>
    <scope>NUCLEOTIDE SEQUENCE [LARGE SCALE GENOMIC DNA]</scope>
    <source>
        <strain evidence="1">HyVt-527</strain>
    </source>
</reference>
<comment type="caution">
    <text evidence="1">The sequence shown here is derived from an EMBL/GenBank/DDBJ whole genome shotgun (WGS) entry which is preliminary data.</text>
</comment>
<dbReference type="Gene3D" id="3.30.530.20">
    <property type="match status" value="1"/>
</dbReference>
<dbReference type="SUPFAM" id="SSF55961">
    <property type="entry name" value="Bet v1-like"/>
    <property type="match status" value="1"/>
</dbReference>
<sequence>MKILTAAAIFLIVLVSFLFLFGLFSDVQTAVGEETIIEAPLSVPMNLLAEFGDYHLWTNRIKPLSYDPARGTREVEYRIAGRILRFNENVRLFTDQRALSFEQADGFDQSYLRNIRQRITLKALPDGTTGVRWTLEYEIPSITGRLLNPWLVAPKFRRFIHTNLSALKDYIER</sequence>
<proteinExistence type="predicted"/>
<dbReference type="InterPro" id="IPR023393">
    <property type="entry name" value="START-like_dom_sf"/>
</dbReference>
<dbReference type="Proteomes" id="UP000886124">
    <property type="component" value="Unassembled WGS sequence"/>
</dbReference>
<name>A0A7V5UE33_CALAY</name>
<protein>
    <recommendedName>
        <fullName evidence="2">SRPBCC family protein</fullName>
    </recommendedName>
</protein>
<dbReference type="InterPro" id="IPR019587">
    <property type="entry name" value="Polyketide_cyclase/dehydratase"/>
</dbReference>
<organism evidence="1">
    <name type="scientific">Caldithrix abyssi</name>
    <dbReference type="NCBI Taxonomy" id="187145"/>
    <lineage>
        <taxon>Bacteria</taxon>
        <taxon>Pseudomonadati</taxon>
        <taxon>Calditrichota</taxon>
        <taxon>Calditrichia</taxon>
        <taxon>Calditrichales</taxon>
        <taxon>Calditrichaceae</taxon>
        <taxon>Caldithrix</taxon>
    </lineage>
</organism>
<evidence type="ECO:0008006" key="2">
    <source>
        <dbReference type="Google" id="ProtNLM"/>
    </source>
</evidence>
<dbReference type="Pfam" id="PF10604">
    <property type="entry name" value="Polyketide_cyc2"/>
    <property type="match status" value="1"/>
</dbReference>
<evidence type="ECO:0000313" key="1">
    <source>
        <dbReference type="EMBL" id="HHJ51838.1"/>
    </source>
</evidence>
<gene>
    <name evidence="1" type="ORF">ENJ89_01475</name>
</gene>